<gene>
    <name evidence="1" type="ORF">GS597_02695</name>
</gene>
<accession>A0A8K1ZX16</accession>
<keyword evidence="2" id="KW-1185">Reference proteome</keyword>
<reference evidence="1" key="1">
    <citation type="submission" date="2019-12" db="EMBL/GenBank/DDBJ databases">
        <title>High-Quality draft genome sequences of three cyanobacteria isolated from the limestone walls of the Old Cathedral of Coimbra.</title>
        <authorList>
            <person name="Tiago I."/>
            <person name="Soares F."/>
            <person name="Portugal A."/>
        </authorList>
    </citation>
    <scope>NUCLEOTIDE SEQUENCE [LARGE SCALE GENOMIC DNA]</scope>
    <source>
        <strain evidence="1">C</strain>
    </source>
</reference>
<dbReference type="PANTHER" id="PTHR34387:SF1">
    <property type="entry name" value="PERIPLASMIC IMMUNOGENIC PROTEIN"/>
    <property type="match status" value="1"/>
</dbReference>
<organism evidence="1 2">
    <name type="scientific">Petrachloros mirabilis ULC683</name>
    <dbReference type="NCBI Taxonomy" id="2781853"/>
    <lineage>
        <taxon>Bacteria</taxon>
        <taxon>Bacillati</taxon>
        <taxon>Cyanobacteriota</taxon>
        <taxon>Cyanophyceae</taxon>
        <taxon>Synechococcales</taxon>
        <taxon>Petrachlorosaceae</taxon>
        <taxon>Petrachloros</taxon>
        <taxon>Petrachloros mirabilis</taxon>
    </lineage>
</organism>
<dbReference type="RefSeq" id="WP_161823903.1">
    <property type="nucleotide sequence ID" value="NZ_WVIC01000003.1"/>
</dbReference>
<dbReference type="InterPro" id="IPR052022">
    <property type="entry name" value="26kDa_periplasmic_antigen"/>
</dbReference>
<dbReference type="Proteomes" id="UP000607397">
    <property type="component" value="Unassembled WGS sequence"/>
</dbReference>
<dbReference type="Gene3D" id="3.30.70.2970">
    <property type="entry name" value="Protein of unknown function (DUF541), domain 2"/>
    <property type="match status" value="1"/>
</dbReference>
<name>A0A8K1ZX16_9CYAN</name>
<dbReference type="Pfam" id="PF04402">
    <property type="entry name" value="SIMPL"/>
    <property type="match status" value="1"/>
</dbReference>
<protein>
    <submittedName>
        <fullName evidence="1">DUF541 domain-containing protein</fullName>
    </submittedName>
</protein>
<dbReference type="GO" id="GO:0006974">
    <property type="term" value="P:DNA damage response"/>
    <property type="evidence" value="ECO:0007669"/>
    <property type="project" value="TreeGrafter"/>
</dbReference>
<dbReference type="PANTHER" id="PTHR34387">
    <property type="entry name" value="SLR1258 PROTEIN"/>
    <property type="match status" value="1"/>
</dbReference>
<proteinExistence type="predicted"/>
<evidence type="ECO:0000313" key="1">
    <source>
        <dbReference type="EMBL" id="NCJ05438.1"/>
    </source>
</evidence>
<evidence type="ECO:0000313" key="2">
    <source>
        <dbReference type="Proteomes" id="UP000607397"/>
    </source>
</evidence>
<dbReference type="AlphaFoldDB" id="A0A8K1ZX16"/>
<dbReference type="Gene3D" id="3.30.110.170">
    <property type="entry name" value="Protein of unknown function (DUF541), domain 1"/>
    <property type="match status" value="1"/>
</dbReference>
<dbReference type="EMBL" id="WVIC01000003">
    <property type="protein sequence ID" value="NCJ05438.1"/>
    <property type="molecule type" value="Genomic_DNA"/>
</dbReference>
<comment type="caution">
    <text evidence="1">The sequence shown here is derived from an EMBL/GenBank/DDBJ whole genome shotgun (WGS) entry which is preliminary data.</text>
</comment>
<dbReference type="InterPro" id="IPR007497">
    <property type="entry name" value="SIMPL/DUF541"/>
</dbReference>
<sequence length="247" mass="26358">MKRLDPVSFSRSRLLLPSTLGLCLALGMLLSNGFTPPARAQEFQTQILTVTGRGEERIPTTLAQVSLGVEAQGTTAEQVQQEVARRSSAVVELLRSRNVQNLETTGINLSPYYNYEGGRQRLEGYRGINMVSFRVPTERSGPLIDEAVRAGASRIDSVSFVATDAAIAAAQQAALRKAVQDAQTQANTVLSALNLTAQNVVGIQVNGASPPIPIPQAALRSESVDATTPVIGGEQTIQGSVTLQIRY</sequence>